<reference evidence="8 9" key="1">
    <citation type="submission" date="2017-11" db="EMBL/GenBank/DDBJ databases">
        <title>Evolution of Phototrophy in the Chloroflexi Phylum Driven by Horizontal Gene Transfer.</title>
        <authorList>
            <person name="Ward L.M."/>
            <person name="Hemp J."/>
            <person name="Shih P.M."/>
            <person name="Mcglynn S.E."/>
            <person name="Fischer W."/>
        </authorList>
    </citation>
    <scope>NUCLEOTIDE SEQUENCE [LARGE SCALE GENOMIC DNA]</scope>
    <source>
        <strain evidence="8">JP3_7</strain>
    </source>
</reference>
<organism evidence="8 9">
    <name type="scientific">Candidatus Thermofonsia Clade 3 bacterium</name>
    <dbReference type="NCBI Taxonomy" id="2364212"/>
    <lineage>
        <taxon>Bacteria</taxon>
        <taxon>Bacillati</taxon>
        <taxon>Chloroflexota</taxon>
        <taxon>Candidatus Thermofontia</taxon>
        <taxon>Candidatus Thermofonsia Clade 3</taxon>
    </lineage>
</organism>
<accession>A0A2M8Q947</accession>
<keyword evidence="5" id="KW-0067">ATP-binding</keyword>
<gene>
    <name evidence="8" type="primary">tilS</name>
    <name evidence="8" type="ORF">CUN48_14550</name>
</gene>
<dbReference type="PANTHER" id="PTHR43033">
    <property type="entry name" value="TRNA(ILE)-LYSIDINE SYNTHASE-RELATED"/>
    <property type="match status" value="1"/>
</dbReference>
<evidence type="ECO:0000256" key="5">
    <source>
        <dbReference type="ARBA" id="ARBA00022840"/>
    </source>
</evidence>
<evidence type="ECO:0000256" key="1">
    <source>
        <dbReference type="ARBA" id="ARBA00013267"/>
    </source>
</evidence>
<feature type="non-terminal residue" evidence="8">
    <location>
        <position position="1"/>
    </location>
</feature>
<dbReference type="SUPFAM" id="SSF82829">
    <property type="entry name" value="MesJ substrate recognition domain-like"/>
    <property type="match status" value="1"/>
</dbReference>
<dbReference type="PANTHER" id="PTHR43033:SF1">
    <property type="entry name" value="TRNA(ILE)-LYSIDINE SYNTHASE-RELATED"/>
    <property type="match status" value="1"/>
</dbReference>
<dbReference type="EMBL" id="PGTN01000316">
    <property type="protein sequence ID" value="PJF46290.1"/>
    <property type="molecule type" value="Genomic_DNA"/>
</dbReference>
<name>A0A2M8Q947_9CHLR</name>
<evidence type="ECO:0000256" key="4">
    <source>
        <dbReference type="ARBA" id="ARBA00022741"/>
    </source>
</evidence>
<keyword evidence="4" id="KW-0547">Nucleotide-binding</keyword>
<dbReference type="HAMAP" id="MF_01161">
    <property type="entry name" value="tRNA_Ile_lys_synt"/>
    <property type="match status" value="1"/>
</dbReference>
<proteinExistence type="inferred from homology"/>
<sequence length="289" mass="31682">HLRDDLACDLHVVHLDHRLRGAEAAAEAAFVAETAACLNLPCTVEAVDVRALALERNLNLHAAGRLARYRLLARVALTIGAQAVATAHHADDQAETVLLHLVRGAGVAGLRGMRPVVAWEEWRTFAGDPSLQADHLRPRLIRPLLDVPRARIEAYCTERGLTPRRDPSNADRRYLRTRIRQDVLPVLTALNPQIATALGRTAADCAEVADFLEQELDRAWLTLVVARANRIVFDGRRWRDLPPALQHAALRRAYALLGGSDTLGRDDVVRACDAVGRGVGKRIELPGGV</sequence>
<evidence type="ECO:0000256" key="6">
    <source>
        <dbReference type="ARBA" id="ARBA00048539"/>
    </source>
</evidence>
<dbReference type="Pfam" id="PF01171">
    <property type="entry name" value="ATP_bind_3"/>
    <property type="match status" value="1"/>
</dbReference>
<dbReference type="InterPro" id="IPR012094">
    <property type="entry name" value="tRNA_Ile_lys_synt"/>
</dbReference>
<protein>
    <recommendedName>
        <fullName evidence="1">tRNA(Ile)-lysidine synthetase</fullName>
        <ecNumber evidence="1">6.3.4.19</ecNumber>
    </recommendedName>
</protein>
<dbReference type="GO" id="GO:0008033">
    <property type="term" value="P:tRNA processing"/>
    <property type="evidence" value="ECO:0007669"/>
    <property type="project" value="UniProtKB-KW"/>
</dbReference>
<comment type="caution">
    <text evidence="8">The sequence shown here is derived from an EMBL/GenBank/DDBJ whole genome shotgun (WGS) entry which is preliminary data.</text>
</comment>
<evidence type="ECO:0000259" key="7">
    <source>
        <dbReference type="Pfam" id="PF01171"/>
    </source>
</evidence>
<dbReference type="CDD" id="cd01992">
    <property type="entry name" value="TilS_N"/>
    <property type="match status" value="1"/>
</dbReference>
<dbReference type="NCBIfam" id="TIGR02432">
    <property type="entry name" value="lysidine_TilS_N"/>
    <property type="match status" value="1"/>
</dbReference>
<evidence type="ECO:0000313" key="8">
    <source>
        <dbReference type="EMBL" id="PJF46290.1"/>
    </source>
</evidence>
<keyword evidence="3" id="KW-0819">tRNA processing</keyword>
<dbReference type="GO" id="GO:0005524">
    <property type="term" value="F:ATP binding"/>
    <property type="evidence" value="ECO:0007669"/>
    <property type="project" value="UniProtKB-KW"/>
</dbReference>
<dbReference type="GO" id="GO:0032267">
    <property type="term" value="F:tRNA(Ile)-lysidine synthase activity"/>
    <property type="evidence" value="ECO:0007669"/>
    <property type="project" value="UniProtKB-EC"/>
</dbReference>
<keyword evidence="2" id="KW-0436">Ligase</keyword>
<feature type="non-terminal residue" evidence="8">
    <location>
        <position position="289"/>
    </location>
</feature>
<comment type="catalytic activity">
    <reaction evidence="6">
        <text>cytidine(34) in tRNA(Ile2) + L-lysine + ATP = lysidine(34) in tRNA(Ile2) + AMP + diphosphate + H(+)</text>
        <dbReference type="Rhea" id="RHEA:43744"/>
        <dbReference type="Rhea" id="RHEA-COMP:10625"/>
        <dbReference type="Rhea" id="RHEA-COMP:10670"/>
        <dbReference type="ChEBI" id="CHEBI:15378"/>
        <dbReference type="ChEBI" id="CHEBI:30616"/>
        <dbReference type="ChEBI" id="CHEBI:32551"/>
        <dbReference type="ChEBI" id="CHEBI:33019"/>
        <dbReference type="ChEBI" id="CHEBI:82748"/>
        <dbReference type="ChEBI" id="CHEBI:83665"/>
        <dbReference type="ChEBI" id="CHEBI:456215"/>
        <dbReference type="EC" id="6.3.4.19"/>
    </reaction>
</comment>
<dbReference type="InterPro" id="IPR012795">
    <property type="entry name" value="tRNA_Ile_lys_synt_N"/>
</dbReference>
<dbReference type="InterPro" id="IPR011063">
    <property type="entry name" value="TilS/TtcA_N"/>
</dbReference>
<feature type="domain" description="tRNA(Ile)-lysidine/2-thiocytidine synthase N-terminal" evidence="7">
    <location>
        <begin position="4"/>
        <end position="181"/>
    </location>
</feature>
<dbReference type="InterPro" id="IPR014729">
    <property type="entry name" value="Rossmann-like_a/b/a_fold"/>
</dbReference>
<evidence type="ECO:0000256" key="3">
    <source>
        <dbReference type="ARBA" id="ARBA00022694"/>
    </source>
</evidence>
<evidence type="ECO:0000313" key="9">
    <source>
        <dbReference type="Proteomes" id="UP000230790"/>
    </source>
</evidence>
<dbReference type="EC" id="6.3.4.19" evidence="1"/>
<dbReference type="Gene3D" id="3.40.50.620">
    <property type="entry name" value="HUPs"/>
    <property type="match status" value="1"/>
</dbReference>
<dbReference type="SUPFAM" id="SSF52402">
    <property type="entry name" value="Adenine nucleotide alpha hydrolases-like"/>
    <property type="match status" value="1"/>
</dbReference>
<dbReference type="AlphaFoldDB" id="A0A2M8Q947"/>
<evidence type="ECO:0000256" key="2">
    <source>
        <dbReference type="ARBA" id="ARBA00022598"/>
    </source>
</evidence>
<dbReference type="Proteomes" id="UP000230790">
    <property type="component" value="Unassembled WGS sequence"/>
</dbReference>